<keyword evidence="8" id="KW-1185">Reference proteome</keyword>
<feature type="transmembrane region" description="Helical" evidence="6">
    <location>
        <begin position="97"/>
        <end position="115"/>
    </location>
</feature>
<evidence type="ECO:0000256" key="2">
    <source>
        <dbReference type="ARBA" id="ARBA00022692"/>
    </source>
</evidence>
<feature type="transmembrane region" description="Helical" evidence="6">
    <location>
        <begin position="68"/>
        <end position="91"/>
    </location>
</feature>
<feature type="region of interest" description="Disordered" evidence="5">
    <location>
        <begin position="123"/>
        <end position="149"/>
    </location>
</feature>
<sequence>MKITVWIASSLLAFAFLLVGGGKLLASAADLQQMSEGVPVALLKLAGAAEVLGAIGLVVPAATRIMPVLTPIAATGLVITMVGATIANIAIGQPSGAVLPIVLGTFATLVAWVRFGPVAVEPRGSSLASDPRTSRAARLAAPSIPRRES</sequence>
<evidence type="ECO:0000256" key="5">
    <source>
        <dbReference type="SAM" id="MobiDB-lite"/>
    </source>
</evidence>
<proteinExistence type="predicted"/>
<dbReference type="Pfam" id="PF13564">
    <property type="entry name" value="DoxX_2"/>
    <property type="match status" value="1"/>
</dbReference>
<dbReference type="EMBL" id="JBIAZU010000001">
    <property type="protein sequence ID" value="MFF5289495.1"/>
    <property type="molecule type" value="Genomic_DNA"/>
</dbReference>
<organism evidence="7 8">
    <name type="scientific">Paractinoplanes globisporus</name>
    <dbReference type="NCBI Taxonomy" id="113565"/>
    <lineage>
        <taxon>Bacteria</taxon>
        <taxon>Bacillati</taxon>
        <taxon>Actinomycetota</taxon>
        <taxon>Actinomycetes</taxon>
        <taxon>Micromonosporales</taxon>
        <taxon>Micromonosporaceae</taxon>
        <taxon>Paractinoplanes</taxon>
    </lineage>
</organism>
<dbReference type="InterPro" id="IPR032808">
    <property type="entry name" value="DoxX"/>
</dbReference>
<accession>A0ABW6WAH8</accession>
<keyword evidence="4 6" id="KW-0472">Membrane</keyword>
<evidence type="ECO:0000256" key="4">
    <source>
        <dbReference type="ARBA" id="ARBA00023136"/>
    </source>
</evidence>
<keyword evidence="2 6" id="KW-0812">Transmembrane</keyword>
<gene>
    <name evidence="7" type="ORF">ACFY35_08660</name>
</gene>
<evidence type="ECO:0000256" key="3">
    <source>
        <dbReference type="ARBA" id="ARBA00022989"/>
    </source>
</evidence>
<comment type="caution">
    <text evidence="7">The sequence shown here is derived from an EMBL/GenBank/DDBJ whole genome shotgun (WGS) entry which is preliminary data.</text>
</comment>
<keyword evidence="3 6" id="KW-1133">Transmembrane helix</keyword>
<evidence type="ECO:0000256" key="1">
    <source>
        <dbReference type="ARBA" id="ARBA00004141"/>
    </source>
</evidence>
<comment type="subcellular location">
    <subcellularLocation>
        <location evidence="1">Membrane</location>
        <topology evidence="1">Multi-pass membrane protein</topology>
    </subcellularLocation>
</comment>
<evidence type="ECO:0000313" key="7">
    <source>
        <dbReference type="EMBL" id="MFF5289495.1"/>
    </source>
</evidence>
<dbReference type="Proteomes" id="UP001602245">
    <property type="component" value="Unassembled WGS sequence"/>
</dbReference>
<protein>
    <submittedName>
        <fullName evidence="7">DoxX family protein</fullName>
    </submittedName>
</protein>
<evidence type="ECO:0000256" key="6">
    <source>
        <dbReference type="SAM" id="Phobius"/>
    </source>
</evidence>
<name>A0ABW6WAH8_9ACTN</name>
<reference evidence="7 8" key="1">
    <citation type="submission" date="2024-10" db="EMBL/GenBank/DDBJ databases">
        <title>The Natural Products Discovery Center: Release of the First 8490 Sequenced Strains for Exploring Actinobacteria Biosynthetic Diversity.</title>
        <authorList>
            <person name="Kalkreuter E."/>
            <person name="Kautsar S.A."/>
            <person name="Yang D."/>
            <person name="Bader C.D."/>
            <person name="Teijaro C.N."/>
            <person name="Fluegel L."/>
            <person name="Davis C.M."/>
            <person name="Simpson J.R."/>
            <person name="Lauterbach L."/>
            <person name="Steele A.D."/>
            <person name="Gui C."/>
            <person name="Meng S."/>
            <person name="Li G."/>
            <person name="Viehrig K."/>
            <person name="Ye F."/>
            <person name="Su P."/>
            <person name="Kiefer A.F."/>
            <person name="Nichols A."/>
            <person name="Cepeda A.J."/>
            <person name="Yan W."/>
            <person name="Fan B."/>
            <person name="Jiang Y."/>
            <person name="Adhikari A."/>
            <person name="Zheng C.-J."/>
            <person name="Schuster L."/>
            <person name="Cowan T.M."/>
            <person name="Smanski M.J."/>
            <person name="Chevrette M.G."/>
            <person name="De Carvalho L.P.S."/>
            <person name="Shen B."/>
        </authorList>
    </citation>
    <scope>NUCLEOTIDE SEQUENCE [LARGE SCALE GENOMIC DNA]</scope>
    <source>
        <strain evidence="7 8">NPDC000087</strain>
    </source>
</reference>
<feature type="transmembrane region" description="Helical" evidence="6">
    <location>
        <begin position="38"/>
        <end position="61"/>
    </location>
</feature>
<dbReference type="RefSeq" id="WP_020509832.1">
    <property type="nucleotide sequence ID" value="NZ_JBIAZU010000001.1"/>
</dbReference>
<evidence type="ECO:0000313" key="8">
    <source>
        <dbReference type="Proteomes" id="UP001602245"/>
    </source>
</evidence>